<sequence length="202" mass="23101">MPSGNPHLLKRPSLFAMFCLSYLPLLFLLIVKVMMANRSFLYYAGFNKESIITFTEKFGFVIILVLLSLYAIIGTKLTLANIKRIESNAFPVTISSIKPKNEEALSYLATYVLPLLAQGQIGYFEYIAFVVLFGIYYKLYATSSLILINPILNLKYGLYEVEYLKGDTTIPKSAMIISENKWINEEDDLQIVKLSHRLYFAY</sequence>
<comment type="caution">
    <text evidence="2">The sequence shown here is derived from an EMBL/GenBank/DDBJ whole genome shotgun (WGS) entry which is preliminary data.</text>
</comment>
<protein>
    <submittedName>
        <fullName evidence="2">Uncharacterized protein</fullName>
    </submittedName>
</protein>
<dbReference type="EMBL" id="JBHUOZ010000003">
    <property type="protein sequence ID" value="MFD2920660.1"/>
    <property type="molecule type" value="Genomic_DNA"/>
</dbReference>
<organism evidence="2 3">
    <name type="scientific">Terrimonas rubra</name>
    <dbReference type="NCBI Taxonomy" id="1035890"/>
    <lineage>
        <taxon>Bacteria</taxon>
        <taxon>Pseudomonadati</taxon>
        <taxon>Bacteroidota</taxon>
        <taxon>Chitinophagia</taxon>
        <taxon>Chitinophagales</taxon>
        <taxon>Chitinophagaceae</taxon>
        <taxon>Terrimonas</taxon>
    </lineage>
</organism>
<feature type="transmembrane region" description="Helical" evidence="1">
    <location>
        <begin position="127"/>
        <end position="148"/>
    </location>
</feature>
<keyword evidence="1" id="KW-1133">Transmembrane helix</keyword>
<keyword evidence="1" id="KW-0472">Membrane</keyword>
<reference evidence="3" key="1">
    <citation type="journal article" date="2019" name="Int. J. Syst. Evol. Microbiol.">
        <title>The Global Catalogue of Microorganisms (GCM) 10K type strain sequencing project: providing services to taxonomists for standard genome sequencing and annotation.</title>
        <authorList>
            <consortium name="The Broad Institute Genomics Platform"/>
            <consortium name="The Broad Institute Genome Sequencing Center for Infectious Disease"/>
            <person name="Wu L."/>
            <person name="Ma J."/>
        </authorList>
    </citation>
    <scope>NUCLEOTIDE SEQUENCE [LARGE SCALE GENOMIC DNA]</scope>
    <source>
        <strain evidence="3">KCTC 23299</strain>
    </source>
</reference>
<keyword evidence="1" id="KW-0812">Transmembrane</keyword>
<evidence type="ECO:0000313" key="2">
    <source>
        <dbReference type="EMBL" id="MFD2920660.1"/>
    </source>
</evidence>
<evidence type="ECO:0000313" key="3">
    <source>
        <dbReference type="Proteomes" id="UP001597511"/>
    </source>
</evidence>
<gene>
    <name evidence="2" type="ORF">ACFS6H_13110</name>
</gene>
<dbReference type="Proteomes" id="UP001597511">
    <property type="component" value="Unassembled WGS sequence"/>
</dbReference>
<feature type="transmembrane region" description="Helical" evidence="1">
    <location>
        <begin position="12"/>
        <end position="31"/>
    </location>
</feature>
<dbReference type="RefSeq" id="WP_386099443.1">
    <property type="nucleotide sequence ID" value="NZ_JBHUOZ010000003.1"/>
</dbReference>
<proteinExistence type="predicted"/>
<keyword evidence="3" id="KW-1185">Reference proteome</keyword>
<accession>A0ABW6A8B5</accession>
<evidence type="ECO:0000256" key="1">
    <source>
        <dbReference type="SAM" id="Phobius"/>
    </source>
</evidence>
<feature type="transmembrane region" description="Helical" evidence="1">
    <location>
        <begin position="51"/>
        <end position="73"/>
    </location>
</feature>
<name>A0ABW6A8B5_9BACT</name>